<proteinExistence type="predicted"/>
<dbReference type="STRING" id="684552.SAMN04489719_2072"/>
<gene>
    <name evidence="1" type="ORF">SAMN04489719_2072</name>
</gene>
<reference evidence="2" key="1">
    <citation type="submission" date="2016-10" db="EMBL/GenBank/DDBJ databases">
        <authorList>
            <person name="Varghese N."/>
            <person name="Submissions S."/>
        </authorList>
    </citation>
    <scope>NUCLEOTIDE SEQUENCE [LARGE SCALE GENOMIC DNA]</scope>
    <source>
        <strain evidence="2">DSM 22965</strain>
    </source>
</reference>
<sequence>MVVCRGGDCGSRAKHPDVDHVGLLRQMRDRIGGSARVAPSKCLEACEHSNVVVVVPGARDGEQVWVGGVNDRELNTALSDFVRAGGPGVAMLPIELELQQFRASRRSRQELDVERSTTGRRG</sequence>
<dbReference type="EMBL" id="LT629734">
    <property type="protein sequence ID" value="SDS33034.1"/>
    <property type="molecule type" value="Genomic_DNA"/>
</dbReference>
<name>A0A1H1RB92_9MICO</name>
<keyword evidence="2" id="KW-1185">Reference proteome</keyword>
<evidence type="ECO:0000313" key="2">
    <source>
        <dbReference type="Proteomes" id="UP000199649"/>
    </source>
</evidence>
<evidence type="ECO:0000313" key="1">
    <source>
        <dbReference type="EMBL" id="SDS33034.1"/>
    </source>
</evidence>
<organism evidence="1 2">
    <name type="scientific">Agrococcus carbonis</name>
    <dbReference type="NCBI Taxonomy" id="684552"/>
    <lineage>
        <taxon>Bacteria</taxon>
        <taxon>Bacillati</taxon>
        <taxon>Actinomycetota</taxon>
        <taxon>Actinomycetes</taxon>
        <taxon>Micrococcales</taxon>
        <taxon>Microbacteriaceae</taxon>
        <taxon>Agrococcus</taxon>
    </lineage>
</organism>
<dbReference type="AlphaFoldDB" id="A0A1H1RB92"/>
<evidence type="ECO:0008006" key="3">
    <source>
        <dbReference type="Google" id="ProtNLM"/>
    </source>
</evidence>
<dbReference type="Gene3D" id="3.40.30.10">
    <property type="entry name" value="Glutaredoxin"/>
    <property type="match status" value="1"/>
</dbReference>
<accession>A0A1H1RB92</accession>
<protein>
    <recommendedName>
        <fullName evidence="3">(2Fe-2S) ferredoxin</fullName>
    </recommendedName>
</protein>
<dbReference type="Proteomes" id="UP000199649">
    <property type="component" value="Chromosome I"/>
</dbReference>